<keyword evidence="5" id="KW-1133">Transmembrane helix</keyword>
<evidence type="ECO:0000256" key="1">
    <source>
        <dbReference type="ARBA" id="ARBA00022723"/>
    </source>
</evidence>
<dbReference type="InterPro" id="IPR003245">
    <property type="entry name" value="Phytocyanin_dom"/>
</dbReference>
<gene>
    <name evidence="7" type="ORF">TCM_004371</name>
</gene>
<dbReference type="GO" id="GO:0009055">
    <property type="term" value="F:electron transfer activity"/>
    <property type="evidence" value="ECO:0007669"/>
    <property type="project" value="InterPro"/>
</dbReference>
<dbReference type="Proteomes" id="UP000026915">
    <property type="component" value="Chromosome 1"/>
</dbReference>
<evidence type="ECO:0000256" key="4">
    <source>
        <dbReference type="SAM" id="MobiDB-lite"/>
    </source>
</evidence>
<dbReference type="CDD" id="cd11014">
    <property type="entry name" value="Mavicyanin"/>
    <property type="match status" value="1"/>
</dbReference>
<dbReference type="STRING" id="3641.A0A061DPN4"/>
<dbReference type="Gene3D" id="2.60.40.420">
    <property type="entry name" value="Cupredoxins - blue copper proteins"/>
    <property type="match status" value="1"/>
</dbReference>
<feature type="domain" description="Phytocyanin" evidence="6">
    <location>
        <begin position="79"/>
        <end position="180"/>
    </location>
</feature>
<dbReference type="eggNOG" id="ENOG502S2F9">
    <property type="taxonomic scope" value="Eukaryota"/>
</dbReference>
<dbReference type="InterPro" id="IPR008972">
    <property type="entry name" value="Cupredoxin"/>
</dbReference>
<dbReference type="GO" id="GO:0005886">
    <property type="term" value="C:plasma membrane"/>
    <property type="evidence" value="ECO:0000318"/>
    <property type="project" value="GO_Central"/>
</dbReference>
<evidence type="ECO:0000313" key="8">
    <source>
        <dbReference type="Proteomes" id="UP000026915"/>
    </source>
</evidence>
<dbReference type="InParanoid" id="A0A061DPN4"/>
<evidence type="ECO:0000256" key="2">
    <source>
        <dbReference type="ARBA" id="ARBA00023008"/>
    </source>
</evidence>
<keyword evidence="5" id="KW-0472">Membrane</keyword>
<dbReference type="InterPro" id="IPR028871">
    <property type="entry name" value="BlueCu_1_BS"/>
</dbReference>
<keyword evidence="5" id="KW-0812">Transmembrane</keyword>
<dbReference type="FunFam" id="2.60.40.420:FF:000003">
    <property type="entry name" value="Blue copper"/>
    <property type="match status" value="1"/>
</dbReference>
<dbReference type="SUPFAM" id="SSF49503">
    <property type="entry name" value="Cupredoxins"/>
    <property type="match status" value="1"/>
</dbReference>
<dbReference type="Pfam" id="PF02298">
    <property type="entry name" value="Cu_bind_like"/>
    <property type="match status" value="1"/>
</dbReference>
<reference evidence="7 8" key="1">
    <citation type="journal article" date="2013" name="Genome Biol.">
        <title>The genome sequence of the most widely cultivated cacao type and its use to identify candidate genes regulating pod color.</title>
        <authorList>
            <person name="Motamayor J.C."/>
            <person name="Mockaitis K."/>
            <person name="Schmutz J."/>
            <person name="Haiminen N."/>
            <person name="Iii D.L."/>
            <person name="Cornejo O."/>
            <person name="Findley S.D."/>
            <person name="Zheng P."/>
            <person name="Utro F."/>
            <person name="Royaert S."/>
            <person name="Saski C."/>
            <person name="Jenkins J."/>
            <person name="Podicheti R."/>
            <person name="Zhao M."/>
            <person name="Scheffler B.E."/>
            <person name="Stack J.C."/>
            <person name="Feltus F.A."/>
            <person name="Mustiga G.M."/>
            <person name="Amores F."/>
            <person name="Phillips W."/>
            <person name="Marelli J.P."/>
            <person name="May G.D."/>
            <person name="Shapiro H."/>
            <person name="Ma J."/>
            <person name="Bustamante C.D."/>
            <person name="Schnell R.J."/>
            <person name="Main D."/>
            <person name="Gilbert D."/>
            <person name="Parida L."/>
            <person name="Kuhn D.N."/>
        </authorList>
    </citation>
    <scope>NUCLEOTIDE SEQUENCE [LARGE SCALE GENOMIC DNA]</scope>
    <source>
        <strain evidence="8">cv. Matina 1-6</strain>
    </source>
</reference>
<proteinExistence type="predicted"/>
<dbReference type="InterPro" id="IPR039391">
    <property type="entry name" value="Phytocyanin-like"/>
</dbReference>
<protein>
    <submittedName>
        <fullName evidence="7">Cupredoxin superfamily protein, putative</fullName>
    </submittedName>
</protein>
<dbReference type="GO" id="GO:0046872">
    <property type="term" value="F:metal ion binding"/>
    <property type="evidence" value="ECO:0007669"/>
    <property type="project" value="UniProtKB-KW"/>
</dbReference>
<evidence type="ECO:0000259" key="6">
    <source>
        <dbReference type="PROSITE" id="PS51485"/>
    </source>
</evidence>
<dbReference type="PANTHER" id="PTHR33021">
    <property type="entry name" value="BLUE COPPER PROTEIN"/>
    <property type="match status" value="1"/>
</dbReference>
<feature type="transmembrane region" description="Helical" evidence="5">
    <location>
        <begin position="63"/>
        <end position="81"/>
    </location>
</feature>
<keyword evidence="3" id="KW-0325">Glycoprotein</keyword>
<accession>A0A061DPN4</accession>
<sequence length="239" mass="25670">MSHLKGIQISIPQKFYLFTIKKELRGQLIAFIITTIFPLEFEGLDSVKLTHSWFARMSSAKRTVAFFLMLAFLGVSLGAVYKVGDSTGWTSLGNTNYGKWASTKSFHVGDSLFFAYNSQFHNVMQVNHNDFQSCNGTSAIASYNSGSDSVSLKRPGHYYFLCGVPGHCQAGQKVDVLVTPLSVGPSASPSPSLFGPTPANPPSEMLAPGPAQSSASSLTSSELSLALGLVAVYVFGFAF</sequence>
<evidence type="ECO:0000313" key="7">
    <source>
        <dbReference type="EMBL" id="EOX94759.1"/>
    </source>
</evidence>
<dbReference type="OMA" id="TKSASWI"/>
<keyword evidence="8" id="KW-1185">Reference proteome</keyword>
<dbReference type="EMBL" id="CM001879">
    <property type="protein sequence ID" value="EOX94759.1"/>
    <property type="molecule type" value="Genomic_DNA"/>
</dbReference>
<evidence type="ECO:0000256" key="5">
    <source>
        <dbReference type="SAM" id="Phobius"/>
    </source>
</evidence>
<dbReference type="HOGENOM" id="CLU_058719_2_5_1"/>
<evidence type="ECO:0000256" key="3">
    <source>
        <dbReference type="ARBA" id="ARBA00023180"/>
    </source>
</evidence>
<dbReference type="PANTHER" id="PTHR33021:SF506">
    <property type="entry name" value="MAVICYANIN-LIKE"/>
    <property type="match status" value="1"/>
</dbReference>
<dbReference type="PROSITE" id="PS00196">
    <property type="entry name" value="COPPER_BLUE"/>
    <property type="match status" value="1"/>
</dbReference>
<dbReference type="AlphaFoldDB" id="A0A061DPN4"/>
<organism evidence="7 8">
    <name type="scientific">Theobroma cacao</name>
    <name type="common">Cacao</name>
    <name type="synonym">Cocoa</name>
    <dbReference type="NCBI Taxonomy" id="3641"/>
    <lineage>
        <taxon>Eukaryota</taxon>
        <taxon>Viridiplantae</taxon>
        <taxon>Streptophyta</taxon>
        <taxon>Embryophyta</taxon>
        <taxon>Tracheophyta</taxon>
        <taxon>Spermatophyta</taxon>
        <taxon>Magnoliopsida</taxon>
        <taxon>eudicotyledons</taxon>
        <taxon>Gunneridae</taxon>
        <taxon>Pentapetalae</taxon>
        <taxon>rosids</taxon>
        <taxon>malvids</taxon>
        <taxon>Malvales</taxon>
        <taxon>Malvaceae</taxon>
        <taxon>Byttnerioideae</taxon>
        <taxon>Theobroma</taxon>
    </lineage>
</organism>
<dbReference type="PROSITE" id="PS51485">
    <property type="entry name" value="PHYTOCYANIN"/>
    <property type="match status" value="1"/>
</dbReference>
<feature type="region of interest" description="Disordered" evidence="4">
    <location>
        <begin position="187"/>
        <end position="213"/>
    </location>
</feature>
<keyword evidence="2" id="KW-0186">Copper</keyword>
<dbReference type="InterPro" id="IPR041845">
    <property type="entry name" value="Mavicyanin"/>
</dbReference>
<keyword evidence="1" id="KW-0479">Metal-binding</keyword>
<name>A0A061DPN4_THECC</name>
<dbReference type="Gramene" id="EOX94759">
    <property type="protein sequence ID" value="EOX94759"/>
    <property type="gene ID" value="TCM_004371"/>
</dbReference>